<dbReference type="EMBL" id="DVLC01000020">
    <property type="protein sequence ID" value="HIT46411.1"/>
    <property type="molecule type" value="Genomic_DNA"/>
</dbReference>
<keyword evidence="3" id="KW-1003">Cell membrane</keyword>
<feature type="binding site" evidence="13">
    <location>
        <begin position="441"/>
        <end position="448"/>
    </location>
    <ligand>
        <name>ATP</name>
        <dbReference type="ChEBI" id="CHEBI:30616"/>
    </ligand>
</feature>
<dbReference type="GO" id="GO:0051301">
    <property type="term" value="P:cell division"/>
    <property type="evidence" value="ECO:0007669"/>
    <property type="project" value="UniProtKB-KW"/>
</dbReference>
<protein>
    <submittedName>
        <fullName evidence="17">DNA translocase FtsK 4TM domain-containing protein</fullName>
    </submittedName>
</protein>
<dbReference type="AlphaFoldDB" id="A0A9D1GLL4"/>
<dbReference type="Pfam" id="PF09397">
    <property type="entry name" value="FtsK_gamma"/>
    <property type="match status" value="1"/>
</dbReference>
<evidence type="ECO:0000256" key="2">
    <source>
        <dbReference type="ARBA" id="ARBA00006474"/>
    </source>
</evidence>
<dbReference type="SUPFAM" id="SSF46785">
    <property type="entry name" value="Winged helix' DNA-binding domain"/>
    <property type="match status" value="1"/>
</dbReference>
<keyword evidence="11 15" id="KW-0472">Membrane</keyword>
<evidence type="ECO:0000313" key="17">
    <source>
        <dbReference type="EMBL" id="HIT46411.1"/>
    </source>
</evidence>
<dbReference type="InterPro" id="IPR027417">
    <property type="entry name" value="P-loop_NTPase"/>
</dbReference>
<evidence type="ECO:0000256" key="7">
    <source>
        <dbReference type="ARBA" id="ARBA00022829"/>
    </source>
</evidence>
<evidence type="ECO:0000256" key="12">
    <source>
        <dbReference type="ARBA" id="ARBA00023306"/>
    </source>
</evidence>
<feature type="region of interest" description="Disordered" evidence="14">
    <location>
        <begin position="190"/>
        <end position="271"/>
    </location>
</feature>
<evidence type="ECO:0000256" key="6">
    <source>
        <dbReference type="ARBA" id="ARBA00022741"/>
    </source>
</evidence>
<dbReference type="PANTHER" id="PTHR22683">
    <property type="entry name" value="SPORULATION PROTEIN RELATED"/>
    <property type="match status" value="1"/>
</dbReference>
<sequence>MRLLKNWDKEEKASAIRILGLITGALTIFILMACVSYLFRWKQDMSLLGDTEAMQAARKVAGSLGIRTGHLLISELFGLGSFCLLLILGAVTVRLLLHRWRRSLVKTALIAMFGAFISSFLFAWCGQLAGLDGVFGGGLGGRCGALVVGWAENLFGTIVTGCFIIILIAAFLFFSSRRFNRWFASLGEGREEEKKEKSTRKSRDDRKAEEPETGQDAETVPEIVETGTETTHATAAPEPAPVTGNTGSEGSGSGEDGGFEIISDGTLNNPVTQELKPIDNRLDPPDGLPKYQFPSIDLLKDYKNARREVSTEELTRNNNKIRAALANYKIQVTDVKAVVGPTVTLYKVNPAPGVKIAEIRKLQDDIALSLNAKGVRVTTLSDAVGIEVANDYSSIVPLKALFNDDAFRNSKAELPVAIGYTITQKVKVFDLADAPHLLIAGATKQGKSVGINVIVSSLLYSKHPSELKFVFIDPKMVEFSAYKELFRHYLAVLPDAASEEEEQSSAIVKTPKDAEKILRSLCIEMDERYKLLSEAGVNKISLYNEKYKARRLRPDHGHRFLPYIVTVVDEYSDLTMTTGASPEAKAASRSITNSIIRLAQKGRAAGLHVVLATQRPSVDVISGVIKSNFPMRIAFRVASRTDSMTILDAPGADKLIGRGDMLLSAGIDTERIQCALIEGEEIDAVTKFIGEQTGYGKCYNTPYYLPSVDEASSGGSGSGSLSANSLDERFDEAARMVVMTQKGSTSDLQRKLGMGYAKAGRVMDQLESAGIVGPQEGSKPRQVLISDLDTLEELLSSIRK</sequence>
<dbReference type="GO" id="GO:0003677">
    <property type="term" value="F:DNA binding"/>
    <property type="evidence" value="ECO:0007669"/>
    <property type="project" value="UniProtKB-KW"/>
</dbReference>
<dbReference type="InterPro" id="IPR036390">
    <property type="entry name" value="WH_DNA-bd_sf"/>
</dbReference>
<keyword evidence="5 15" id="KW-0812">Transmembrane</keyword>
<dbReference type="Gene3D" id="3.40.50.300">
    <property type="entry name" value="P-loop containing nucleotide triphosphate hydrolases"/>
    <property type="match status" value="1"/>
</dbReference>
<dbReference type="GO" id="GO:0007059">
    <property type="term" value="P:chromosome segregation"/>
    <property type="evidence" value="ECO:0007669"/>
    <property type="project" value="UniProtKB-KW"/>
</dbReference>
<dbReference type="Pfam" id="PF13491">
    <property type="entry name" value="FtsK_4TM"/>
    <property type="match status" value="1"/>
</dbReference>
<feature type="compositionally biased region" description="Gly residues" evidence="14">
    <location>
        <begin position="247"/>
        <end position="256"/>
    </location>
</feature>
<dbReference type="SUPFAM" id="SSF52540">
    <property type="entry name" value="P-loop containing nucleoside triphosphate hydrolases"/>
    <property type="match status" value="1"/>
</dbReference>
<keyword evidence="6 13" id="KW-0547">Nucleotide-binding</keyword>
<evidence type="ECO:0000256" key="13">
    <source>
        <dbReference type="PROSITE-ProRule" id="PRU00289"/>
    </source>
</evidence>
<evidence type="ECO:0000256" key="4">
    <source>
        <dbReference type="ARBA" id="ARBA00022618"/>
    </source>
</evidence>
<dbReference type="PROSITE" id="PS50901">
    <property type="entry name" value="FTSK"/>
    <property type="match status" value="1"/>
</dbReference>
<reference evidence="17" key="2">
    <citation type="journal article" date="2021" name="PeerJ">
        <title>Extensive microbial diversity within the chicken gut microbiome revealed by metagenomics and culture.</title>
        <authorList>
            <person name="Gilroy R."/>
            <person name="Ravi A."/>
            <person name="Getino M."/>
            <person name="Pursley I."/>
            <person name="Horton D.L."/>
            <person name="Alikhan N.F."/>
            <person name="Baker D."/>
            <person name="Gharbi K."/>
            <person name="Hall N."/>
            <person name="Watson M."/>
            <person name="Adriaenssens E.M."/>
            <person name="Foster-Nyarko E."/>
            <person name="Jarju S."/>
            <person name="Secka A."/>
            <person name="Antonio M."/>
            <person name="Oren A."/>
            <person name="Chaudhuri R.R."/>
            <person name="La Ragione R."/>
            <person name="Hildebrand F."/>
            <person name="Pallen M.J."/>
        </authorList>
    </citation>
    <scope>NUCLEOTIDE SEQUENCE</scope>
    <source>
        <strain evidence="17">ChiHecec2B26-709</strain>
    </source>
</reference>
<dbReference type="InterPro" id="IPR041027">
    <property type="entry name" value="FtsK_alpha"/>
</dbReference>
<dbReference type="Proteomes" id="UP000886881">
    <property type="component" value="Unassembled WGS sequence"/>
</dbReference>
<evidence type="ECO:0000256" key="8">
    <source>
        <dbReference type="ARBA" id="ARBA00022840"/>
    </source>
</evidence>
<organism evidence="17 18">
    <name type="scientific">Candidatus Cryptobacteroides merdipullorum</name>
    <dbReference type="NCBI Taxonomy" id="2840771"/>
    <lineage>
        <taxon>Bacteria</taxon>
        <taxon>Pseudomonadati</taxon>
        <taxon>Bacteroidota</taxon>
        <taxon>Bacteroidia</taxon>
        <taxon>Bacteroidales</taxon>
        <taxon>Candidatus Cryptobacteroides</taxon>
    </lineage>
</organism>
<dbReference type="Pfam" id="PF17854">
    <property type="entry name" value="FtsK_alpha"/>
    <property type="match status" value="1"/>
</dbReference>
<feature type="compositionally biased region" description="Basic and acidic residues" evidence="14">
    <location>
        <begin position="190"/>
        <end position="210"/>
    </location>
</feature>
<feature type="transmembrane region" description="Helical" evidence="15">
    <location>
        <begin position="154"/>
        <end position="174"/>
    </location>
</feature>
<comment type="caution">
    <text evidence="17">The sequence shown here is derived from an EMBL/GenBank/DDBJ whole genome shotgun (WGS) entry which is preliminary data.</text>
</comment>
<keyword evidence="4" id="KW-0132">Cell division</keyword>
<dbReference type="Pfam" id="PF01580">
    <property type="entry name" value="FtsK_SpoIIIE"/>
    <property type="match status" value="1"/>
</dbReference>
<proteinExistence type="inferred from homology"/>
<dbReference type="PANTHER" id="PTHR22683:SF41">
    <property type="entry name" value="DNA TRANSLOCASE FTSK"/>
    <property type="match status" value="1"/>
</dbReference>
<dbReference type="InterPro" id="IPR025199">
    <property type="entry name" value="FtsK_4TM"/>
</dbReference>
<dbReference type="InterPro" id="IPR036388">
    <property type="entry name" value="WH-like_DNA-bd_sf"/>
</dbReference>
<keyword evidence="10" id="KW-0238">DNA-binding</keyword>
<evidence type="ECO:0000256" key="3">
    <source>
        <dbReference type="ARBA" id="ARBA00022475"/>
    </source>
</evidence>
<evidence type="ECO:0000256" key="14">
    <source>
        <dbReference type="SAM" id="MobiDB-lite"/>
    </source>
</evidence>
<reference evidence="17" key="1">
    <citation type="submission" date="2020-10" db="EMBL/GenBank/DDBJ databases">
        <authorList>
            <person name="Gilroy R."/>
        </authorList>
    </citation>
    <scope>NUCLEOTIDE SEQUENCE</scope>
    <source>
        <strain evidence="17">ChiHecec2B26-709</strain>
    </source>
</reference>
<evidence type="ECO:0000256" key="11">
    <source>
        <dbReference type="ARBA" id="ARBA00023136"/>
    </source>
</evidence>
<evidence type="ECO:0000259" key="16">
    <source>
        <dbReference type="PROSITE" id="PS50901"/>
    </source>
</evidence>
<evidence type="ECO:0000256" key="9">
    <source>
        <dbReference type="ARBA" id="ARBA00022989"/>
    </source>
</evidence>
<feature type="transmembrane region" description="Helical" evidence="15">
    <location>
        <begin position="76"/>
        <end position="97"/>
    </location>
</feature>
<dbReference type="GO" id="GO:0005524">
    <property type="term" value="F:ATP binding"/>
    <property type="evidence" value="ECO:0007669"/>
    <property type="project" value="UniProtKB-UniRule"/>
</dbReference>
<dbReference type="InterPro" id="IPR050206">
    <property type="entry name" value="FtsK/SpoIIIE/SftA"/>
</dbReference>
<dbReference type="InterPro" id="IPR002543">
    <property type="entry name" value="FtsK_dom"/>
</dbReference>
<comment type="subcellular location">
    <subcellularLocation>
        <location evidence="1">Cell membrane</location>
        <topology evidence="1">Multi-pass membrane protein</topology>
    </subcellularLocation>
</comment>
<keyword evidence="9 15" id="KW-1133">Transmembrane helix</keyword>
<comment type="similarity">
    <text evidence="2">Belongs to the FtsK/SpoIIIE/SftA family.</text>
</comment>
<dbReference type="Gene3D" id="3.30.980.40">
    <property type="match status" value="1"/>
</dbReference>
<dbReference type="PROSITE" id="PS51257">
    <property type="entry name" value="PROKAR_LIPOPROTEIN"/>
    <property type="match status" value="1"/>
</dbReference>
<evidence type="ECO:0000256" key="15">
    <source>
        <dbReference type="SAM" id="Phobius"/>
    </source>
</evidence>
<dbReference type="InterPro" id="IPR018541">
    <property type="entry name" value="Ftsk_gamma"/>
</dbReference>
<evidence type="ECO:0000256" key="10">
    <source>
        <dbReference type="ARBA" id="ARBA00023125"/>
    </source>
</evidence>
<dbReference type="SMART" id="SM00843">
    <property type="entry name" value="Ftsk_gamma"/>
    <property type="match status" value="1"/>
</dbReference>
<evidence type="ECO:0000256" key="1">
    <source>
        <dbReference type="ARBA" id="ARBA00004651"/>
    </source>
</evidence>
<dbReference type="GO" id="GO:0005886">
    <property type="term" value="C:plasma membrane"/>
    <property type="evidence" value="ECO:0007669"/>
    <property type="project" value="UniProtKB-SubCell"/>
</dbReference>
<feature type="transmembrane region" description="Helical" evidence="15">
    <location>
        <begin position="109"/>
        <end position="129"/>
    </location>
</feature>
<keyword evidence="8 13" id="KW-0067">ATP-binding</keyword>
<name>A0A9D1GLL4_9BACT</name>
<accession>A0A9D1GLL4</accession>
<evidence type="ECO:0000313" key="18">
    <source>
        <dbReference type="Proteomes" id="UP000886881"/>
    </source>
</evidence>
<keyword evidence="12" id="KW-0131">Cell cycle</keyword>
<evidence type="ECO:0000256" key="5">
    <source>
        <dbReference type="ARBA" id="ARBA00022692"/>
    </source>
</evidence>
<feature type="compositionally biased region" description="Low complexity" evidence="14">
    <location>
        <begin position="224"/>
        <end position="244"/>
    </location>
</feature>
<keyword evidence="7" id="KW-0159">Chromosome partition</keyword>
<feature type="domain" description="FtsK" evidence="16">
    <location>
        <begin position="423"/>
        <end position="644"/>
    </location>
</feature>
<feature type="transmembrane region" description="Helical" evidence="15">
    <location>
        <begin position="21"/>
        <end position="39"/>
    </location>
</feature>
<gene>
    <name evidence="17" type="ORF">IAC35_00970</name>
</gene>
<dbReference type="Gene3D" id="1.10.10.10">
    <property type="entry name" value="Winged helix-like DNA-binding domain superfamily/Winged helix DNA-binding domain"/>
    <property type="match status" value="1"/>
</dbReference>